<comment type="caution">
    <text evidence="1">The sequence shown here is derived from an EMBL/GenBank/DDBJ whole genome shotgun (WGS) entry which is preliminary data.</text>
</comment>
<gene>
    <name evidence="1" type="ORF">SDC9_118114</name>
</gene>
<dbReference type="EMBL" id="VSSQ01023931">
    <property type="protein sequence ID" value="MPM71151.1"/>
    <property type="molecule type" value="Genomic_DNA"/>
</dbReference>
<sequence>MIVTSEKEQEIDVFYTEMRNYDVEELLESEQIILDVKIQSTDYYGLKLGKFWLSDIVFPKKNYEYRKKPKKRERDQVIAQQQFIDRTK</sequence>
<dbReference type="AlphaFoldDB" id="A0A645C2I1"/>
<accession>A0A645C2I1</accession>
<protein>
    <submittedName>
        <fullName evidence="1">Uncharacterized protein</fullName>
    </submittedName>
</protein>
<evidence type="ECO:0000313" key="1">
    <source>
        <dbReference type="EMBL" id="MPM71151.1"/>
    </source>
</evidence>
<proteinExistence type="predicted"/>
<organism evidence="1">
    <name type="scientific">bioreactor metagenome</name>
    <dbReference type="NCBI Taxonomy" id="1076179"/>
    <lineage>
        <taxon>unclassified sequences</taxon>
        <taxon>metagenomes</taxon>
        <taxon>ecological metagenomes</taxon>
    </lineage>
</organism>
<reference evidence="1" key="1">
    <citation type="submission" date="2019-08" db="EMBL/GenBank/DDBJ databases">
        <authorList>
            <person name="Kucharzyk K."/>
            <person name="Murdoch R.W."/>
            <person name="Higgins S."/>
            <person name="Loffler F."/>
        </authorList>
    </citation>
    <scope>NUCLEOTIDE SEQUENCE</scope>
</reference>
<name>A0A645C2I1_9ZZZZ</name>